<organism evidence="1 2">
    <name type="scientific">Cellulomonas algicola</name>
    <dbReference type="NCBI Taxonomy" id="2071633"/>
    <lineage>
        <taxon>Bacteria</taxon>
        <taxon>Bacillati</taxon>
        <taxon>Actinomycetota</taxon>
        <taxon>Actinomycetes</taxon>
        <taxon>Micrococcales</taxon>
        <taxon>Cellulomonadaceae</taxon>
        <taxon>Cellulomonas</taxon>
    </lineage>
</organism>
<comment type="caution">
    <text evidence="1">The sequence shown here is derived from an EMBL/GenBank/DDBJ whole genome shotgun (WGS) entry which is preliminary data.</text>
</comment>
<protein>
    <submittedName>
        <fullName evidence="1">Uncharacterized protein</fullName>
    </submittedName>
</protein>
<sequence length="302" mass="32759">MTVMQKAVTPQMSAAYLESGYDRVAGFVVRAADVAWATSPAAVFEAHGLAFPGAPFRADMEHVDVLRFPAGPTMRFVDATGGTDQRTRELTGGPFVDRPPFTGLGFVAVADHVVPLSWLEHTRIPAGSELVRIGRDGSSTVIGRYVDVGHGWTSDVATVGTPRDPRISRFVGHLVEWNGGHLSADVLDDRAVLALDGEPRAELGFTRTAIGRWRREVPLTELGERFELHVSGRWNGLEVRLVDQWPAENGGTVSRAFYTGHDADLAEGLRLVKVDAAAYEVVVPTENVVDVVPTQLIPQGWS</sequence>
<evidence type="ECO:0000313" key="2">
    <source>
        <dbReference type="Proteomes" id="UP000288246"/>
    </source>
</evidence>
<reference evidence="1 2" key="1">
    <citation type="submission" date="2018-11" db="EMBL/GenBank/DDBJ databases">
        <title>Draft genome sequence of Cellulomonas takizawaensis strain TKZ-21.</title>
        <authorList>
            <person name="Yamamura H."/>
            <person name="Hayashi T."/>
            <person name="Hamada M."/>
            <person name="Serisawa Y."/>
            <person name="Matsuyama K."/>
            <person name="Nakagawa Y."/>
            <person name="Otoguro M."/>
            <person name="Yanagida F."/>
            <person name="Hayakawa M."/>
        </authorList>
    </citation>
    <scope>NUCLEOTIDE SEQUENCE [LARGE SCALE GENOMIC DNA]</scope>
    <source>
        <strain evidence="1 2">TKZ-21</strain>
    </source>
</reference>
<dbReference type="Proteomes" id="UP000288246">
    <property type="component" value="Unassembled WGS sequence"/>
</dbReference>
<proteinExistence type="predicted"/>
<evidence type="ECO:0000313" key="1">
    <source>
        <dbReference type="EMBL" id="GCD21389.1"/>
    </source>
</evidence>
<accession>A0A401V3A2</accession>
<dbReference type="EMBL" id="BHYL01000276">
    <property type="protein sequence ID" value="GCD21389.1"/>
    <property type="molecule type" value="Genomic_DNA"/>
</dbReference>
<dbReference type="AlphaFoldDB" id="A0A401V3A2"/>
<dbReference type="OrthoDB" id="3748032at2"/>
<keyword evidence="2" id="KW-1185">Reference proteome</keyword>
<gene>
    <name evidence="1" type="ORF">CTKZ_29510</name>
</gene>
<name>A0A401V3A2_9CELL</name>